<sequence>MNGSFNLCSWLMIRRYKSHSSQGRESLHRQQITMASPKVWFITGSSSGFGRSMTEYALSQGDIVVATLRKPQVLSDLEARYSADKLLVLKVDVTKQEDIDEAFARTHSVFGRLDVVFNNAGYALISEIEGTPDHKARALFETNFWGATNVSRAAVKFFREVNELGKGGIILQVSSVGGINAFAGLSYYAASKHALEGFSDGLAKELPASWNINVCIIEPGEFHTNVIGETTALPQHPAYADESFPTSVLRKTLNGALWEGDADKFARTVYEVVQGGKIPKRLPMGLDALEVLNLRIEDLKATVDETKGWSVDLKRAEGGLRSQRNVWDKYDIAWVIWICNVHAGTDFIA</sequence>
<dbReference type="CDD" id="cd05374">
    <property type="entry name" value="17beta-HSD-like_SDR_c"/>
    <property type="match status" value="1"/>
</dbReference>
<dbReference type="AlphaFoldDB" id="A0AAD4HG98"/>
<dbReference type="EMBL" id="JABBWK010000066">
    <property type="protein sequence ID" value="KAG1895468.1"/>
    <property type="molecule type" value="Genomic_DNA"/>
</dbReference>
<keyword evidence="3" id="KW-0560">Oxidoreductase</keyword>
<dbReference type="Proteomes" id="UP001195769">
    <property type="component" value="Unassembled WGS sequence"/>
</dbReference>
<dbReference type="Pfam" id="PF00106">
    <property type="entry name" value="adh_short"/>
    <property type="match status" value="1"/>
</dbReference>
<evidence type="ECO:0000256" key="2">
    <source>
        <dbReference type="ARBA" id="ARBA00022857"/>
    </source>
</evidence>
<accession>A0AAD4HG98</accession>
<evidence type="ECO:0000256" key="4">
    <source>
        <dbReference type="RuleBase" id="RU000363"/>
    </source>
</evidence>
<dbReference type="InterPro" id="IPR036291">
    <property type="entry name" value="NAD(P)-bd_dom_sf"/>
</dbReference>
<evidence type="ECO:0000256" key="3">
    <source>
        <dbReference type="ARBA" id="ARBA00023002"/>
    </source>
</evidence>
<evidence type="ECO:0000313" key="6">
    <source>
        <dbReference type="Proteomes" id="UP001195769"/>
    </source>
</evidence>
<evidence type="ECO:0000256" key="1">
    <source>
        <dbReference type="ARBA" id="ARBA00006484"/>
    </source>
</evidence>
<gene>
    <name evidence="5" type="ORF">F5891DRAFT_1175648</name>
</gene>
<dbReference type="PRINTS" id="PR00080">
    <property type="entry name" value="SDRFAMILY"/>
</dbReference>
<dbReference type="Gene3D" id="3.40.50.720">
    <property type="entry name" value="NAD(P)-binding Rossmann-like Domain"/>
    <property type="match status" value="1"/>
</dbReference>
<evidence type="ECO:0008006" key="7">
    <source>
        <dbReference type="Google" id="ProtNLM"/>
    </source>
</evidence>
<evidence type="ECO:0000313" key="5">
    <source>
        <dbReference type="EMBL" id="KAG1895468.1"/>
    </source>
</evidence>
<dbReference type="PRINTS" id="PR00081">
    <property type="entry name" value="GDHRDH"/>
</dbReference>
<reference evidence="5" key="1">
    <citation type="journal article" date="2020" name="New Phytol.">
        <title>Comparative genomics reveals dynamic genome evolution in host specialist ectomycorrhizal fungi.</title>
        <authorList>
            <person name="Lofgren L.A."/>
            <person name="Nguyen N.H."/>
            <person name="Vilgalys R."/>
            <person name="Ruytinx J."/>
            <person name="Liao H.L."/>
            <person name="Branco S."/>
            <person name="Kuo A."/>
            <person name="LaButti K."/>
            <person name="Lipzen A."/>
            <person name="Andreopoulos W."/>
            <person name="Pangilinan J."/>
            <person name="Riley R."/>
            <person name="Hundley H."/>
            <person name="Na H."/>
            <person name="Barry K."/>
            <person name="Grigoriev I.V."/>
            <person name="Stajich J.E."/>
            <person name="Kennedy P.G."/>
        </authorList>
    </citation>
    <scope>NUCLEOTIDE SEQUENCE</scope>
    <source>
        <strain evidence="5">FC203</strain>
    </source>
</reference>
<dbReference type="InterPro" id="IPR002347">
    <property type="entry name" value="SDR_fam"/>
</dbReference>
<name>A0AAD4HG98_9AGAM</name>
<dbReference type="GeneID" id="64660025"/>
<dbReference type="PROSITE" id="PS00061">
    <property type="entry name" value="ADH_SHORT"/>
    <property type="match status" value="1"/>
</dbReference>
<comment type="caution">
    <text evidence="5">The sequence shown here is derived from an EMBL/GenBank/DDBJ whole genome shotgun (WGS) entry which is preliminary data.</text>
</comment>
<comment type="similarity">
    <text evidence="1 4">Belongs to the short-chain dehydrogenases/reductases (SDR) family.</text>
</comment>
<dbReference type="InterPro" id="IPR020904">
    <property type="entry name" value="Sc_DH/Rdtase_CS"/>
</dbReference>
<dbReference type="PANTHER" id="PTHR43976:SF16">
    <property type="entry name" value="SHORT-CHAIN DEHYDROGENASE_REDUCTASE FAMILY PROTEIN"/>
    <property type="match status" value="1"/>
</dbReference>
<dbReference type="PANTHER" id="PTHR43976">
    <property type="entry name" value="SHORT CHAIN DEHYDROGENASE"/>
    <property type="match status" value="1"/>
</dbReference>
<keyword evidence="6" id="KW-1185">Reference proteome</keyword>
<keyword evidence="2" id="KW-0521">NADP</keyword>
<organism evidence="5 6">
    <name type="scientific">Suillus fuscotomentosus</name>
    <dbReference type="NCBI Taxonomy" id="1912939"/>
    <lineage>
        <taxon>Eukaryota</taxon>
        <taxon>Fungi</taxon>
        <taxon>Dikarya</taxon>
        <taxon>Basidiomycota</taxon>
        <taxon>Agaricomycotina</taxon>
        <taxon>Agaricomycetes</taxon>
        <taxon>Agaricomycetidae</taxon>
        <taxon>Boletales</taxon>
        <taxon>Suillineae</taxon>
        <taxon>Suillaceae</taxon>
        <taxon>Suillus</taxon>
    </lineage>
</organism>
<dbReference type="SUPFAM" id="SSF51735">
    <property type="entry name" value="NAD(P)-binding Rossmann-fold domains"/>
    <property type="match status" value="1"/>
</dbReference>
<proteinExistence type="inferred from homology"/>
<protein>
    <recommendedName>
        <fullName evidence="7">NAD(P)-binding protein</fullName>
    </recommendedName>
</protein>
<dbReference type="GO" id="GO:0016491">
    <property type="term" value="F:oxidoreductase activity"/>
    <property type="evidence" value="ECO:0007669"/>
    <property type="project" value="UniProtKB-KW"/>
</dbReference>
<dbReference type="InterPro" id="IPR051911">
    <property type="entry name" value="SDR_oxidoreductase"/>
</dbReference>
<dbReference type="RefSeq" id="XP_041221044.1">
    <property type="nucleotide sequence ID" value="XM_041365727.1"/>
</dbReference>